<dbReference type="AlphaFoldDB" id="A0A2T9Z052"/>
<comment type="subcellular location">
    <subcellularLocation>
        <location evidence="1">Mitochondrion</location>
    </subcellularLocation>
</comment>
<keyword evidence="4" id="KW-0689">Ribosomal protein</keyword>
<dbReference type="EMBL" id="MBFR01000005">
    <property type="protein sequence ID" value="PVU97963.1"/>
    <property type="molecule type" value="Genomic_DNA"/>
</dbReference>
<dbReference type="STRING" id="133385.A0A2T9Z052"/>
<feature type="domain" description="Large ribosomal subunit protein mL46 N-terminal" evidence="8">
    <location>
        <begin position="31"/>
        <end position="154"/>
    </location>
</feature>
<dbReference type="GO" id="GO:0005762">
    <property type="term" value="C:mitochondrial large ribosomal subunit"/>
    <property type="evidence" value="ECO:0007669"/>
    <property type="project" value="TreeGrafter"/>
</dbReference>
<keyword evidence="10" id="KW-1185">Reference proteome</keyword>
<proteinExistence type="inferred from homology"/>
<accession>A0A2T9Z052</accession>
<reference evidence="9 10" key="1">
    <citation type="journal article" date="2018" name="MBio">
        <title>Comparative Genomics Reveals the Core Gene Toolbox for the Fungus-Insect Symbiosis.</title>
        <authorList>
            <person name="Wang Y."/>
            <person name="Stata M."/>
            <person name="Wang W."/>
            <person name="Stajich J.E."/>
            <person name="White M.M."/>
            <person name="Moncalvo J.M."/>
        </authorList>
    </citation>
    <scope>NUCLEOTIDE SEQUENCE [LARGE SCALE GENOMIC DNA]</scope>
    <source>
        <strain evidence="9 10">SWE-8-4</strain>
    </source>
</reference>
<dbReference type="Proteomes" id="UP000245383">
    <property type="component" value="Unassembled WGS sequence"/>
</dbReference>
<organism evidence="9 10">
    <name type="scientific">Smittium simulii</name>
    <dbReference type="NCBI Taxonomy" id="133385"/>
    <lineage>
        <taxon>Eukaryota</taxon>
        <taxon>Fungi</taxon>
        <taxon>Fungi incertae sedis</taxon>
        <taxon>Zoopagomycota</taxon>
        <taxon>Kickxellomycotina</taxon>
        <taxon>Harpellomycetes</taxon>
        <taxon>Harpellales</taxon>
        <taxon>Legeriomycetaceae</taxon>
        <taxon>Smittium</taxon>
    </lineage>
</organism>
<evidence type="ECO:0000256" key="1">
    <source>
        <dbReference type="ARBA" id="ARBA00004173"/>
    </source>
</evidence>
<comment type="similarity">
    <text evidence="2">Belongs to the mitochondrion-specific ribosomal protein mL46 family.</text>
</comment>
<keyword evidence="6" id="KW-0687">Ribonucleoprotein</keyword>
<evidence type="ECO:0000256" key="5">
    <source>
        <dbReference type="ARBA" id="ARBA00023128"/>
    </source>
</evidence>
<dbReference type="PANTHER" id="PTHR13124:SF12">
    <property type="entry name" value="LARGE RIBOSOMAL SUBUNIT PROTEIN ML46"/>
    <property type="match status" value="1"/>
</dbReference>
<evidence type="ECO:0000256" key="6">
    <source>
        <dbReference type="ARBA" id="ARBA00023274"/>
    </source>
</evidence>
<dbReference type="InterPro" id="IPR033650">
    <property type="entry name" value="Ribosomal_mL46_NUDIX"/>
</dbReference>
<dbReference type="GO" id="GO:0003735">
    <property type="term" value="F:structural constituent of ribosome"/>
    <property type="evidence" value="ECO:0007669"/>
    <property type="project" value="InterPro"/>
</dbReference>
<evidence type="ECO:0000256" key="2">
    <source>
        <dbReference type="ARBA" id="ARBA00009070"/>
    </source>
</evidence>
<evidence type="ECO:0000256" key="4">
    <source>
        <dbReference type="ARBA" id="ARBA00022980"/>
    </source>
</evidence>
<dbReference type="PANTHER" id="PTHR13124">
    <property type="entry name" value="39S RIBOSOMAL PROTEIN L46, MITOCHONDRIAL PRECURSOR-RELATED"/>
    <property type="match status" value="1"/>
</dbReference>
<dbReference type="InterPro" id="IPR040008">
    <property type="entry name" value="Ribosomal_mL46"/>
</dbReference>
<keyword evidence="5" id="KW-0496">Mitochondrion</keyword>
<evidence type="ECO:0000313" key="9">
    <source>
        <dbReference type="EMBL" id="PVU97963.1"/>
    </source>
</evidence>
<dbReference type="InterPro" id="IPR021757">
    <property type="entry name" value="Ribosomal_mL46_N"/>
</dbReference>
<dbReference type="Pfam" id="PF11788">
    <property type="entry name" value="MRP-L46"/>
    <property type="match status" value="1"/>
</dbReference>
<sequence length="285" mass="33196">MFIRILFNKKNALSIRKYSQKAESTGLKSLVSVGLVLQRNPIVTRERTAFEIEYEKYEDWIKYKSSVPFPKDFYLKKNSIAELNYLELERERKKINYFEATESVEKGKKKKDSVSEEELKKEEELKLALSKNLGSDENIFSRKAQLCSRVTEADKTGDITSLERKLDRTLYFLINKNKTTKEWRFPSKKVSADEVLNSAMMKCFIENCGSKAEIWSVGRGPIGHMIENNKDLNQETKTFFLKSHILSGKIVEKKSTEYAWLSKEEIEKMVAPEYYLGIKDMLSMI</sequence>
<evidence type="ECO:0000313" key="10">
    <source>
        <dbReference type="Proteomes" id="UP000245383"/>
    </source>
</evidence>
<comment type="caution">
    <text evidence="9">The sequence shown here is derived from an EMBL/GenBank/DDBJ whole genome shotgun (WGS) entry which is preliminary data.</text>
</comment>
<dbReference type="OrthoDB" id="414075at2759"/>
<keyword evidence="3" id="KW-0809">Transit peptide</keyword>
<name>A0A2T9Z052_9FUNG</name>
<protein>
    <recommendedName>
        <fullName evidence="7">Large ribosomal subunit protein mL46</fullName>
    </recommendedName>
</protein>
<evidence type="ECO:0000256" key="3">
    <source>
        <dbReference type="ARBA" id="ARBA00022946"/>
    </source>
</evidence>
<evidence type="ECO:0000256" key="7">
    <source>
        <dbReference type="ARBA" id="ARBA00035190"/>
    </source>
</evidence>
<dbReference type="Gene3D" id="3.90.79.10">
    <property type="entry name" value="Nucleoside Triphosphate Pyrophosphohydrolase"/>
    <property type="match status" value="1"/>
</dbReference>
<evidence type="ECO:0000259" key="8">
    <source>
        <dbReference type="Pfam" id="PF11788"/>
    </source>
</evidence>
<dbReference type="CDD" id="cd04661">
    <property type="entry name" value="NUDIX_MRP_L46"/>
    <property type="match status" value="1"/>
</dbReference>
<gene>
    <name evidence="9" type="ORF">BB561_000211</name>
</gene>